<reference evidence="2" key="1">
    <citation type="submission" date="2020-01" db="EMBL/GenBank/DDBJ databases">
        <authorList>
            <person name="Rat A."/>
        </authorList>
    </citation>
    <scope>NUCLEOTIDE SEQUENCE</scope>
    <source>
        <strain evidence="2">LMG 31231</strain>
    </source>
</reference>
<keyword evidence="3" id="KW-1185">Reference proteome</keyword>
<reference evidence="2" key="2">
    <citation type="journal article" date="2021" name="Syst. Appl. Microbiol.">
        <title>Roseomonas hellenica sp. nov., isolated from roots of wild-growing Alkanna tinctoria.</title>
        <authorList>
            <person name="Rat A."/>
            <person name="Naranjo H.D."/>
            <person name="Lebbe L."/>
            <person name="Cnockaert M."/>
            <person name="Krigas N."/>
            <person name="Grigoriadou K."/>
            <person name="Maloupa E."/>
            <person name="Willems A."/>
        </authorList>
    </citation>
    <scope>NUCLEOTIDE SEQUENCE</scope>
    <source>
        <strain evidence="2">LMG 31231</strain>
    </source>
</reference>
<feature type="region of interest" description="Disordered" evidence="1">
    <location>
        <begin position="1"/>
        <end position="21"/>
    </location>
</feature>
<evidence type="ECO:0000313" key="3">
    <source>
        <dbReference type="Proteomes" id="UP001138751"/>
    </source>
</evidence>
<name>A0A9X9X4E8_9PROT</name>
<protein>
    <submittedName>
        <fullName evidence="2">Uncharacterized protein</fullName>
    </submittedName>
</protein>
<proteinExistence type="predicted"/>
<comment type="caution">
    <text evidence="2">The sequence shown here is derived from an EMBL/GenBank/DDBJ whole genome shotgun (WGS) entry which is preliminary data.</text>
</comment>
<organism evidence="2 3">
    <name type="scientific">Neoroseomonas soli</name>
    <dbReference type="NCBI Taxonomy" id="1081025"/>
    <lineage>
        <taxon>Bacteria</taxon>
        <taxon>Pseudomonadati</taxon>
        <taxon>Pseudomonadota</taxon>
        <taxon>Alphaproteobacteria</taxon>
        <taxon>Acetobacterales</taxon>
        <taxon>Acetobacteraceae</taxon>
        <taxon>Neoroseomonas</taxon>
    </lineage>
</organism>
<dbReference type="EMBL" id="JAAEDM010000131">
    <property type="protein sequence ID" value="MBR0674277.1"/>
    <property type="molecule type" value="Genomic_DNA"/>
</dbReference>
<evidence type="ECO:0000256" key="1">
    <source>
        <dbReference type="SAM" id="MobiDB-lite"/>
    </source>
</evidence>
<gene>
    <name evidence="2" type="ORF">GXW76_24100</name>
</gene>
<evidence type="ECO:0000313" key="2">
    <source>
        <dbReference type="EMBL" id="MBR0674277.1"/>
    </source>
</evidence>
<sequence>MAEPAPAVAQPEAAPAEPARVEPVVGAPVLPKVLDAEAETTGPKRRGWWRR</sequence>
<dbReference type="AlphaFoldDB" id="A0A9X9X4E8"/>
<dbReference type="Proteomes" id="UP001138751">
    <property type="component" value="Unassembled WGS sequence"/>
</dbReference>
<accession>A0A9X9X4E8</accession>